<keyword evidence="2" id="KW-1185">Reference proteome</keyword>
<dbReference type="EMBL" id="OX597815">
    <property type="protein sequence ID" value="CAI9717410.1"/>
    <property type="molecule type" value="Genomic_DNA"/>
</dbReference>
<dbReference type="AlphaFoldDB" id="A0AA36EZ26"/>
<accession>A0AA36EZ26</accession>
<sequence>MNGLKHVRPGNGFVPKIDMMKKTDVNGINEHPLFTLLKGKKLDKAPNEAIEKCQQPIWQDIEYLTRDKRFATVVVYFKSEEKAKTHSVQSLKTIDIVYLGAQQRSQ</sequence>
<keyword evidence="1" id="KW-0575">Peroxidase</keyword>
<dbReference type="GO" id="GO:0004601">
    <property type="term" value="F:peroxidase activity"/>
    <property type="evidence" value="ECO:0007669"/>
    <property type="project" value="UniProtKB-KW"/>
</dbReference>
<name>A0AA36EZ26_OCTVU</name>
<protein>
    <submittedName>
        <fullName evidence="1">Glutathione peroxidase 6</fullName>
    </submittedName>
</protein>
<organism evidence="1 2">
    <name type="scientific">Octopus vulgaris</name>
    <name type="common">Common octopus</name>
    <dbReference type="NCBI Taxonomy" id="6645"/>
    <lineage>
        <taxon>Eukaryota</taxon>
        <taxon>Metazoa</taxon>
        <taxon>Spiralia</taxon>
        <taxon>Lophotrochozoa</taxon>
        <taxon>Mollusca</taxon>
        <taxon>Cephalopoda</taxon>
        <taxon>Coleoidea</taxon>
        <taxon>Octopodiformes</taxon>
        <taxon>Octopoda</taxon>
        <taxon>Incirrata</taxon>
        <taxon>Octopodidae</taxon>
        <taxon>Octopus</taxon>
    </lineage>
</organism>
<evidence type="ECO:0000313" key="2">
    <source>
        <dbReference type="Proteomes" id="UP001162480"/>
    </source>
</evidence>
<keyword evidence="1" id="KW-0560">Oxidoreductase</keyword>
<dbReference type="Gene3D" id="3.40.30.10">
    <property type="entry name" value="Glutaredoxin"/>
    <property type="match status" value="1"/>
</dbReference>
<proteinExistence type="predicted"/>
<reference evidence="1" key="1">
    <citation type="submission" date="2023-08" db="EMBL/GenBank/DDBJ databases">
        <authorList>
            <person name="Alioto T."/>
            <person name="Alioto T."/>
            <person name="Gomez Garrido J."/>
        </authorList>
    </citation>
    <scope>NUCLEOTIDE SEQUENCE</scope>
</reference>
<gene>
    <name evidence="1" type="ORF">OCTVUL_1B023625</name>
</gene>
<evidence type="ECO:0000313" key="1">
    <source>
        <dbReference type="EMBL" id="CAI9717410.1"/>
    </source>
</evidence>
<dbReference type="Proteomes" id="UP001162480">
    <property type="component" value="Chromosome 2"/>
</dbReference>